<reference evidence="4" key="2">
    <citation type="submission" date="2020-09" db="EMBL/GenBank/DDBJ databases">
        <authorList>
            <person name="Sun Q."/>
            <person name="Ohkuma M."/>
        </authorList>
    </citation>
    <scope>NUCLEOTIDE SEQUENCE</scope>
    <source>
        <strain evidence="4">JCM 3051</strain>
    </source>
</reference>
<dbReference type="Gene3D" id="3.40.50.12780">
    <property type="entry name" value="N-terminal domain of ligase-like"/>
    <property type="match status" value="1"/>
</dbReference>
<name>A0A8H9GPG5_9MICO</name>
<dbReference type="InterPro" id="IPR042099">
    <property type="entry name" value="ANL_N_sf"/>
</dbReference>
<dbReference type="Pfam" id="PF00501">
    <property type="entry name" value="AMP-binding"/>
    <property type="match status" value="1"/>
</dbReference>
<feature type="region of interest" description="Disordered" evidence="1">
    <location>
        <begin position="120"/>
        <end position="159"/>
    </location>
</feature>
<dbReference type="EMBL" id="BMPT01000028">
    <property type="protein sequence ID" value="GGM43892.1"/>
    <property type="molecule type" value="Genomic_DNA"/>
</dbReference>
<dbReference type="RefSeq" id="WP_171104318.1">
    <property type="nucleotide sequence ID" value="NZ_BMPT01000028.1"/>
</dbReference>
<accession>A0A8H9GPG5</accession>
<evidence type="ECO:0000256" key="1">
    <source>
        <dbReference type="SAM" id="MobiDB-lite"/>
    </source>
</evidence>
<feature type="domain" description="AMP-binding enzyme C-terminal" evidence="3">
    <location>
        <begin position="400"/>
        <end position="466"/>
    </location>
</feature>
<dbReference type="InterPro" id="IPR025110">
    <property type="entry name" value="AMP-bd_C"/>
</dbReference>
<evidence type="ECO:0000313" key="4">
    <source>
        <dbReference type="EMBL" id="GGM43892.1"/>
    </source>
</evidence>
<dbReference type="InterPro" id="IPR045851">
    <property type="entry name" value="AMP-bd_C_sf"/>
</dbReference>
<evidence type="ECO:0000259" key="3">
    <source>
        <dbReference type="Pfam" id="PF13193"/>
    </source>
</evidence>
<proteinExistence type="predicted"/>
<dbReference type="GO" id="GO:0031956">
    <property type="term" value="F:medium-chain fatty acid-CoA ligase activity"/>
    <property type="evidence" value="ECO:0007669"/>
    <property type="project" value="TreeGrafter"/>
</dbReference>
<dbReference type="InterPro" id="IPR000873">
    <property type="entry name" value="AMP-dep_synth/lig_dom"/>
</dbReference>
<dbReference type="AlphaFoldDB" id="A0A8H9GPG5"/>
<evidence type="ECO:0000313" key="5">
    <source>
        <dbReference type="Proteomes" id="UP000655589"/>
    </source>
</evidence>
<dbReference type="PANTHER" id="PTHR43201">
    <property type="entry name" value="ACYL-COA SYNTHETASE"/>
    <property type="match status" value="1"/>
</dbReference>
<dbReference type="Gene3D" id="3.30.300.30">
    <property type="match status" value="1"/>
</dbReference>
<keyword evidence="4" id="KW-0436">Ligase</keyword>
<protein>
    <submittedName>
        <fullName evidence="4">Acid--CoA ligase</fullName>
    </submittedName>
</protein>
<evidence type="ECO:0000259" key="2">
    <source>
        <dbReference type="Pfam" id="PF00501"/>
    </source>
</evidence>
<gene>
    <name evidence="4" type="ORF">GCM10010102_44170</name>
</gene>
<organism evidence="4 5">
    <name type="scientific">Promicromonospora citrea</name>
    <dbReference type="NCBI Taxonomy" id="43677"/>
    <lineage>
        <taxon>Bacteria</taxon>
        <taxon>Bacillati</taxon>
        <taxon>Actinomycetota</taxon>
        <taxon>Actinomycetes</taxon>
        <taxon>Micrococcales</taxon>
        <taxon>Promicromonosporaceae</taxon>
        <taxon>Promicromonospora</taxon>
    </lineage>
</organism>
<keyword evidence="5" id="KW-1185">Reference proteome</keyword>
<dbReference type="GO" id="GO:0006631">
    <property type="term" value="P:fatty acid metabolic process"/>
    <property type="evidence" value="ECO:0007669"/>
    <property type="project" value="TreeGrafter"/>
</dbReference>
<feature type="domain" description="AMP-dependent synthetase/ligase" evidence="2">
    <location>
        <begin position="14"/>
        <end position="343"/>
    </location>
</feature>
<dbReference type="Pfam" id="PF13193">
    <property type="entry name" value="AMP-binding_C"/>
    <property type="match status" value="1"/>
</dbReference>
<dbReference type="SUPFAM" id="SSF56801">
    <property type="entry name" value="Acetyl-CoA synthetase-like"/>
    <property type="match status" value="1"/>
</dbReference>
<sequence>MARLSISRIVTRLAEADPGRVVAVAGRAGELTAAGLETAATRWARVLLGRGVRRDDLVTVALPNGFDMLVACVAVWKAGATPQPVSRGLTEQERAAVVAAARPALAIGFEADGVPSLPVLGGLPDRTGPRDEPDAGPLPDAWARSWRAPTSSGSTGRPKVVLSTAPALLDPERPVAPFLPLRATQLVAGPLTHSATFTYAFRGLLTGHRLVILPRFDERAVLDAVERHGVTWALLVPTMLHRLMRLPASERDPERLRTLRTVLHLGAPCAPALKRAVLDWLGPERVVEVYAGSESNGLTMITGTQWLARPGSVGRPVGGTEVRVLREDGSDAAPGETGQVWLRRGAEPTYRYLGSTGRRRSDGWDTLGDLGHLDADGWLWVTDRADDVIVRGGEKVYPVEVERVLETHPAVRGAVAYGVPDDELGQRVEAVVDVGGATVYGDEVRAFAAARLDPARRPARVRVTDRPVRDDAGKVRRSALRHEAGW</sequence>
<comment type="caution">
    <text evidence="4">The sequence shown here is derived from an EMBL/GenBank/DDBJ whole genome shotgun (WGS) entry which is preliminary data.</text>
</comment>
<dbReference type="Proteomes" id="UP000655589">
    <property type="component" value="Unassembled WGS sequence"/>
</dbReference>
<reference evidence="4" key="1">
    <citation type="journal article" date="2014" name="Int. J. Syst. Evol. Microbiol.">
        <title>Complete genome sequence of Corynebacterium casei LMG S-19264T (=DSM 44701T), isolated from a smear-ripened cheese.</title>
        <authorList>
            <consortium name="US DOE Joint Genome Institute (JGI-PGF)"/>
            <person name="Walter F."/>
            <person name="Albersmeier A."/>
            <person name="Kalinowski J."/>
            <person name="Ruckert C."/>
        </authorList>
    </citation>
    <scope>NUCLEOTIDE SEQUENCE</scope>
    <source>
        <strain evidence="4">JCM 3051</strain>
    </source>
</reference>
<dbReference type="PANTHER" id="PTHR43201:SF32">
    <property type="entry name" value="2-SUCCINYLBENZOATE--COA LIGASE, CHLOROPLASTIC_PEROXISOMAL"/>
    <property type="match status" value="1"/>
</dbReference>